<feature type="binding site" evidence="10">
    <location>
        <begin position="259"/>
        <end position="260"/>
    </location>
    <ligand>
        <name>FAD</name>
        <dbReference type="ChEBI" id="CHEBI:57692"/>
    </ligand>
</feature>
<accession>A0A846XU05</accession>
<dbReference type="Gene3D" id="3.20.20.220">
    <property type="match status" value="1"/>
</dbReference>
<dbReference type="PANTHER" id="PTHR13914:SF0">
    <property type="entry name" value="PROLINE DEHYDROGENASE 1, MITOCHONDRIAL"/>
    <property type="match status" value="1"/>
</dbReference>
<evidence type="ECO:0000256" key="7">
    <source>
        <dbReference type="ARBA" id="ARBA00023062"/>
    </source>
</evidence>
<evidence type="ECO:0000256" key="6">
    <source>
        <dbReference type="ARBA" id="ARBA00023002"/>
    </source>
</evidence>
<comment type="cofactor">
    <cofactor evidence="10">
        <name>FAD</name>
        <dbReference type="ChEBI" id="CHEBI:57692"/>
    </cofactor>
    <text evidence="10">Binds 1 FAD per subunit.</text>
</comment>
<keyword evidence="4 10" id="KW-0547">Nucleotide-binding</keyword>
<dbReference type="Proteomes" id="UP000565711">
    <property type="component" value="Unassembled WGS sequence"/>
</dbReference>
<dbReference type="GO" id="GO:0010133">
    <property type="term" value="P:L-proline catabolic process to L-glutamate"/>
    <property type="evidence" value="ECO:0007669"/>
    <property type="project" value="UniProtKB-UniPathway"/>
</dbReference>
<evidence type="ECO:0000256" key="1">
    <source>
        <dbReference type="ARBA" id="ARBA00004739"/>
    </source>
</evidence>
<dbReference type="InterPro" id="IPR029041">
    <property type="entry name" value="FAD-linked_oxidoreductase-like"/>
</dbReference>
<feature type="domain" description="Proline dehydrogenase" evidence="11">
    <location>
        <begin position="52"/>
        <end position="332"/>
    </location>
</feature>
<evidence type="ECO:0000259" key="11">
    <source>
        <dbReference type="Pfam" id="PF01619"/>
    </source>
</evidence>
<comment type="pathway">
    <text evidence="1">Amino-acid degradation; L-proline degradation into L-glutamate; L-glutamate from L-proline: step 1/2.</text>
</comment>
<evidence type="ECO:0000256" key="3">
    <source>
        <dbReference type="ARBA" id="ARBA00022630"/>
    </source>
</evidence>
<dbReference type="InterPro" id="IPR015659">
    <property type="entry name" value="Proline_oxidase"/>
</dbReference>
<dbReference type="EC" id="1.5.5.2" evidence="2"/>
<evidence type="ECO:0000256" key="4">
    <source>
        <dbReference type="ARBA" id="ARBA00022741"/>
    </source>
</evidence>
<organism evidence="12 13">
    <name type="scientific">Nocardia vermiculata</name>
    <dbReference type="NCBI Taxonomy" id="257274"/>
    <lineage>
        <taxon>Bacteria</taxon>
        <taxon>Bacillati</taxon>
        <taxon>Actinomycetota</taxon>
        <taxon>Actinomycetes</taxon>
        <taxon>Mycobacteriales</taxon>
        <taxon>Nocardiaceae</taxon>
        <taxon>Nocardia</taxon>
    </lineage>
</organism>
<comment type="catalytic activity">
    <reaction evidence="8">
        <text>L-proline + a quinone = (S)-1-pyrroline-5-carboxylate + a quinol + H(+)</text>
        <dbReference type="Rhea" id="RHEA:23784"/>
        <dbReference type="ChEBI" id="CHEBI:15378"/>
        <dbReference type="ChEBI" id="CHEBI:17388"/>
        <dbReference type="ChEBI" id="CHEBI:24646"/>
        <dbReference type="ChEBI" id="CHEBI:60039"/>
        <dbReference type="ChEBI" id="CHEBI:132124"/>
        <dbReference type="EC" id="1.5.5.2"/>
    </reaction>
</comment>
<dbReference type="AlphaFoldDB" id="A0A846XU05"/>
<feature type="binding site" evidence="9">
    <location>
        <position position="322"/>
    </location>
    <ligand>
        <name>substrate</name>
    </ligand>
</feature>
<dbReference type="RefSeq" id="WP_067869503.1">
    <property type="nucleotide sequence ID" value="NZ_JAAXOP010000001.1"/>
</dbReference>
<keyword evidence="13" id="KW-1185">Reference proteome</keyword>
<keyword evidence="7" id="KW-0642">Proline metabolism</keyword>
<evidence type="ECO:0000256" key="9">
    <source>
        <dbReference type="PIRSR" id="PIRSR000196-1"/>
    </source>
</evidence>
<proteinExistence type="predicted"/>
<keyword evidence="5 10" id="KW-0274">FAD</keyword>
<dbReference type="EMBL" id="JAAXOP010000001">
    <property type="protein sequence ID" value="NKY49035.1"/>
    <property type="molecule type" value="Genomic_DNA"/>
</dbReference>
<dbReference type="SUPFAM" id="SSF51730">
    <property type="entry name" value="FAD-linked oxidoreductase"/>
    <property type="match status" value="1"/>
</dbReference>
<dbReference type="GO" id="GO:0004657">
    <property type="term" value="F:proline dehydrogenase activity"/>
    <property type="evidence" value="ECO:0007669"/>
    <property type="project" value="UniProtKB-EC"/>
</dbReference>
<dbReference type="Pfam" id="PF01619">
    <property type="entry name" value="Pro_dh"/>
    <property type="match status" value="1"/>
</dbReference>
<dbReference type="InterPro" id="IPR008219">
    <property type="entry name" value="PRODH_bac_arc"/>
</dbReference>
<evidence type="ECO:0000256" key="2">
    <source>
        <dbReference type="ARBA" id="ARBA00012695"/>
    </source>
</evidence>
<feature type="binding site" evidence="9">
    <location>
        <position position="321"/>
    </location>
    <ligand>
        <name>substrate</name>
    </ligand>
</feature>
<evidence type="ECO:0000313" key="13">
    <source>
        <dbReference type="Proteomes" id="UP000565711"/>
    </source>
</evidence>
<dbReference type="PIRSF" id="PIRSF000196">
    <property type="entry name" value="Pro_dehydrog"/>
    <property type="match status" value="1"/>
</dbReference>
<dbReference type="InterPro" id="IPR002872">
    <property type="entry name" value="Proline_DH_dom"/>
</dbReference>
<reference evidence="12 13" key="1">
    <citation type="submission" date="2020-04" db="EMBL/GenBank/DDBJ databases">
        <title>MicrobeNet Type strains.</title>
        <authorList>
            <person name="Nicholson A.C."/>
        </authorList>
    </citation>
    <scope>NUCLEOTIDE SEQUENCE [LARGE SCALE GENOMIC DNA]</scope>
    <source>
        <strain evidence="12 13">JCM 12354</strain>
    </source>
</reference>
<comment type="caution">
    <text evidence="12">The sequence shown here is derived from an EMBL/GenBank/DDBJ whole genome shotgun (WGS) entry which is preliminary data.</text>
</comment>
<gene>
    <name evidence="12" type="ORF">HGA08_02270</name>
</gene>
<name>A0A846XU05_9NOCA</name>
<feature type="binding site" evidence="9">
    <location>
        <position position="130"/>
    </location>
    <ligand>
        <name>substrate</name>
    </ligand>
</feature>
<evidence type="ECO:0000256" key="5">
    <source>
        <dbReference type="ARBA" id="ARBA00022827"/>
    </source>
</evidence>
<evidence type="ECO:0000256" key="10">
    <source>
        <dbReference type="PIRSR" id="PIRSR000196-2"/>
    </source>
</evidence>
<dbReference type="GO" id="GO:0000166">
    <property type="term" value="F:nucleotide binding"/>
    <property type="evidence" value="ECO:0007669"/>
    <property type="project" value="UniProtKB-KW"/>
</dbReference>
<sequence>MNPLRPAILAAAGSTRIKRAVTGFPVTAEVVNRFVAGETRAELAPVVRALLGDGRMVSVDFLGEYTTERSMADSAVSEYLGLIDDLARWHHEVEQQREIPARNGAVAPPASSGHARRAAARVVPVEVSVKLSALGQALGAAGVEIATANLRILCERAEQAGVWITVDAEDHTTTEGTESTVRAVRGDHPWLAVATQTYLRGAEEQCRRAAADGARIRLCKGAYREPERAAFQRTAEVDESYLRCLELLMGGRGYPMIATHDPVMIAAAHDMAGRNDRAPGDFEFQMLYGIRSVEQQRLAERGHAVRVYIPYGVQWYGYLMRRLAERPANLGFFLRALAERR</sequence>
<protein>
    <recommendedName>
        <fullName evidence="2">proline dehydrogenase</fullName>
        <ecNumber evidence="2">1.5.5.2</ecNumber>
    </recommendedName>
</protein>
<feature type="binding site" evidence="10">
    <location>
        <begin position="220"/>
        <end position="222"/>
    </location>
    <ligand>
        <name>FAD</name>
        <dbReference type="ChEBI" id="CHEBI:57692"/>
    </ligand>
</feature>
<evidence type="ECO:0000256" key="8">
    <source>
        <dbReference type="ARBA" id="ARBA00048779"/>
    </source>
</evidence>
<evidence type="ECO:0000313" key="12">
    <source>
        <dbReference type="EMBL" id="NKY49035.1"/>
    </source>
</evidence>
<dbReference type="UniPathway" id="UPA00261">
    <property type="reaction ID" value="UER00373"/>
</dbReference>
<feature type="binding site" evidence="10">
    <location>
        <position position="196"/>
    </location>
    <ligand>
        <name>FAD</name>
        <dbReference type="ChEBI" id="CHEBI:57692"/>
    </ligand>
</feature>
<dbReference type="PANTHER" id="PTHR13914">
    <property type="entry name" value="PROLINE OXIDASE"/>
    <property type="match status" value="1"/>
</dbReference>
<keyword evidence="3" id="KW-0285">Flavoprotein</keyword>
<keyword evidence="6" id="KW-0560">Oxidoreductase</keyword>